<name>A0ABU6K817_9RHOO</name>
<keyword evidence="1" id="KW-0812">Transmembrane</keyword>
<dbReference type="Gene3D" id="1.10.287.1260">
    <property type="match status" value="1"/>
</dbReference>
<feature type="transmembrane region" description="Helical" evidence="1">
    <location>
        <begin position="17"/>
        <end position="42"/>
    </location>
</feature>
<feature type="domain" description="Mechanosensitive ion channel MscS" evidence="2">
    <location>
        <begin position="188"/>
        <end position="254"/>
    </location>
</feature>
<dbReference type="PANTHER" id="PTHR30566">
    <property type="entry name" value="YNAI-RELATED MECHANOSENSITIVE ION CHANNEL"/>
    <property type="match status" value="1"/>
</dbReference>
<proteinExistence type="predicted"/>
<dbReference type="Proteomes" id="UP001331561">
    <property type="component" value="Unassembled WGS sequence"/>
</dbReference>
<dbReference type="RefSeq" id="WP_327600830.1">
    <property type="nucleotide sequence ID" value="NZ_JAYXHS010000004.1"/>
</dbReference>
<dbReference type="Pfam" id="PF00924">
    <property type="entry name" value="MS_channel_2nd"/>
    <property type="match status" value="1"/>
</dbReference>
<keyword evidence="4" id="KW-1185">Reference proteome</keyword>
<feature type="transmembrane region" description="Helical" evidence="1">
    <location>
        <begin position="139"/>
        <end position="160"/>
    </location>
</feature>
<comment type="caution">
    <text evidence="3">The sequence shown here is derived from an EMBL/GenBank/DDBJ whole genome shotgun (WGS) entry which is preliminary data.</text>
</comment>
<keyword evidence="1" id="KW-1133">Transmembrane helix</keyword>
<evidence type="ECO:0000313" key="4">
    <source>
        <dbReference type="Proteomes" id="UP001331561"/>
    </source>
</evidence>
<protein>
    <submittedName>
        <fullName evidence="3">Mechanosensitive ion channel family protein</fullName>
    </submittedName>
</protein>
<dbReference type="SUPFAM" id="SSF50182">
    <property type="entry name" value="Sm-like ribonucleoproteins"/>
    <property type="match status" value="1"/>
</dbReference>
<feature type="transmembrane region" description="Helical" evidence="1">
    <location>
        <begin position="91"/>
        <end position="119"/>
    </location>
</feature>
<sequence length="375" mass="41189">MNDVYQYLGNLSQTRGWIGTGCAALLLIALATVIHASGAAILRRIALHSVFVAALIKRIKRPSRLVIVLFALEFAWRLAPDALVAIDKVRHINTVCLIAAITWLATAWVMALADTMIALHPINVEDNLQARRILTQTRVLSRSIISLLVLLGVSFALLTLPGARQVGASILASAGIAGVVAGMAARPVLGNFIAGLQLAFTQPLRIDDVLIVEGEWGRVEEITGSYVVMALWDERRLIVPLQWFIEKPFQNWTRSTSTLLGTVMLWLDYRAPLDKLRAELERRCHADPDWDGRVCILQVTDATEHTMQVRLLVSSANASRGFDLRCRMREALIDYMQNECPEALPVTRVAMPRAEAEPSPVVPAALAPSTPAQSA</sequence>
<evidence type="ECO:0000259" key="2">
    <source>
        <dbReference type="Pfam" id="PF00924"/>
    </source>
</evidence>
<evidence type="ECO:0000256" key="1">
    <source>
        <dbReference type="SAM" id="Phobius"/>
    </source>
</evidence>
<keyword evidence="1" id="KW-0472">Membrane</keyword>
<accession>A0ABU6K817</accession>
<dbReference type="InterPro" id="IPR006685">
    <property type="entry name" value="MscS_channel_2nd"/>
</dbReference>
<dbReference type="InterPro" id="IPR010920">
    <property type="entry name" value="LSM_dom_sf"/>
</dbReference>
<organism evidence="3 4">
    <name type="scientific">Uliginosibacterium silvisoli</name>
    <dbReference type="NCBI Taxonomy" id="3114758"/>
    <lineage>
        <taxon>Bacteria</taxon>
        <taxon>Pseudomonadati</taxon>
        <taxon>Pseudomonadota</taxon>
        <taxon>Betaproteobacteria</taxon>
        <taxon>Rhodocyclales</taxon>
        <taxon>Zoogloeaceae</taxon>
        <taxon>Uliginosibacterium</taxon>
    </lineage>
</organism>
<dbReference type="EMBL" id="JAYXHS010000004">
    <property type="protein sequence ID" value="MEC5387856.1"/>
    <property type="molecule type" value="Genomic_DNA"/>
</dbReference>
<reference evidence="3 4" key="1">
    <citation type="submission" date="2024-01" db="EMBL/GenBank/DDBJ databases">
        <title>Uliginosibacterium soil sp. nov.</title>
        <authorList>
            <person name="Lv Y."/>
        </authorList>
    </citation>
    <scope>NUCLEOTIDE SEQUENCE [LARGE SCALE GENOMIC DNA]</scope>
    <source>
        <strain evidence="3 4">H3</strain>
    </source>
</reference>
<gene>
    <name evidence="3" type="ORF">VVD49_19140</name>
</gene>
<feature type="transmembrane region" description="Helical" evidence="1">
    <location>
        <begin position="166"/>
        <end position="185"/>
    </location>
</feature>
<evidence type="ECO:0000313" key="3">
    <source>
        <dbReference type="EMBL" id="MEC5387856.1"/>
    </source>
</evidence>
<dbReference type="PANTHER" id="PTHR30566:SF25">
    <property type="entry name" value="INNER MEMBRANE PROTEIN"/>
    <property type="match status" value="1"/>
</dbReference>